<dbReference type="Pfam" id="PF01702">
    <property type="entry name" value="TGT"/>
    <property type="match status" value="1"/>
</dbReference>
<evidence type="ECO:0000256" key="1">
    <source>
        <dbReference type="ARBA" id="ARBA00022490"/>
    </source>
</evidence>
<dbReference type="Gene3D" id="3.20.20.105">
    <property type="entry name" value="Queuine tRNA-ribosyltransferase-like"/>
    <property type="match status" value="1"/>
</dbReference>
<dbReference type="InterPro" id="IPR028592">
    <property type="entry name" value="QTRTD1"/>
</dbReference>
<comment type="subunit">
    <text evidence="5">Heterodimer of a catalytic subunit and an accessory subunit.</text>
</comment>
<dbReference type="Proteomes" id="UP000799423">
    <property type="component" value="Unassembled WGS sequence"/>
</dbReference>
<keyword evidence="4 5" id="KW-0862">Zinc</keyword>
<dbReference type="EMBL" id="MU006356">
    <property type="protein sequence ID" value="KAF2845039.1"/>
    <property type="molecule type" value="Genomic_DNA"/>
</dbReference>
<dbReference type="InterPro" id="IPR050852">
    <property type="entry name" value="Queuine_tRNA-ribosyltrfase"/>
</dbReference>
<dbReference type="GO" id="GO:0008479">
    <property type="term" value="F:tRNA-guanosine(34) queuine transglycosylase activity"/>
    <property type="evidence" value="ECO:0007669"/>
    <property type="project" value="UniProtKB-UniRule"/>
</dbReference>
<feature type="binding site" evidence="5">
    <location>
        <position position="371"/>
    </location>
    <ligand>
        <name>Zn(2+)</name>
        <dbReference type="ChEBI" id="CHEBI:29105"/>
    </ligand>
</feature>
<evidence type="ECO:0000313" key="8">
    <source>
        <dbReference type="EMBL" id="KAF2845039.1"/>
    </source>
</evidence>
<dbReference type="PANTHER" id="PTHR46064">
    <property type="entry name" value="QUEUINE TRNA-RIBOSYLTRANSFERASE ACCESSORY SUBUNIT 2"/>
    <property type="match status" value="1"/>
</dbReference>
<keyword evidence="2 5" id="KW-0819">tRNA processing</keyword>
<protein>
    <recommendedName>
        <fullName evidence="5">Queuine tRNA-ribosyltransferase accessory subunit 2</fullName>
    </recommendedName>
    <alternativeName>
        <fullName evidence="5">Queuine tRNA-ribosyltransferase domain-containing protein 1</fullName>
    </alternativeName>
</protein>
<feature type="binding site" evidence="5">
    <location>
        <position position="340"/>
    </location>
    <ligand>
        <name>Zn(2+)</name>
        <dbReference type="ChEBI" id="CHEBI:29105"/>
    </ligand>
</feature>
<evidence type="ECO:0000259" key="7">
    <source>
        <dbReference type="Pfam" id="PF01702"/>
    </source>
</evidence>
<dbReference type="InterPro" id="IPR036511">
    <property type="entry name" value="TGT-like_sf"/>
</dbReference>
<name>A0A6A7AS50_9PLEO</name>
<dbReference type="GO" id="GO:0046872">
    <property type="term" value="F:metal ion binding"/>
    <property type="evidence" value="ECO:0007669"/>
    <property type="project" value="UniProtKB-KW"/>
</dbReference>
<evidence type="ECO:0000313" key="9">
    <source>
        <dbReference type="Proteomes" id="UP000799423"/>
    </source>
</evidence>
<evidence type="ECO:0000256" key="4">
    <source>
        <dbReference type="ARBA" id="ARBA00022833"/>
    </source>
</evidence>
<evidence type="ECO:0000256" key="5">
    <source>
        <dbReference type="HAMAP-Rule" id="MF_03043"/>
    </source>
</evidence>
<dbReference type="GO" id="GO:0006400">
    <property type="term" value="P:tRNA modification"/>
    <property type="evidence" value="ECO:0007669"/>
    <property type="project" value="InterPro"/>
</dbReference>
<keyword evidence="1 5" id="KW-0963">Cytoplasm</keyword>
<dbReference type="NCBIfam" id="TIGR00449">
    <property type="entry name" value="tgt_general"/>
    <property type="match status" value="1"/>
</dbReference>
<dbReference type="InterPro" id="IPR002616">
    <property type="entry name" value="tRNA_ribo_trans-like"/>
</dbReference>
<keyword evidence="3 5" id="KW-0479">Metal-binding</keyword>
<comment type="function">
    <text evidence="5">Non-catalytic subunit of the queuine tRNA-ribosyltransferase (TGT) that catalyzes the base-exchange of a guanine (G) residue with queuine (Q) at position 34 (anticodon wobble position) in tRNAs with GU(N) anticodons (tRNA-Asp, -Asn, -His and -Tyr), resulting in the hypermodified nucleoside queuosine (7-(((4,5-cis-dihydroxy-2-cyclopenten-1-yl)amino)methyl)-7-deazaguanosine).</text>
</comment>
<organism evidence="8 9">
    <name type="scientific">Plenodomus tracheiphilus IPT5</name>
    <dbReference type="NCBI Taxonomy" id="1408161"/>
    <lineage>
        <taxon>Eukaryota</taxon>
        <taxon>Fungi</taxon>
        <taxon>Dikarya</taxon>
        <taxon>Ascomycota</taxon>
        <taxon>Pezizomycotina</taxon>
        <taxon>Dothideomycetes</taxon>
        <taxon>Pleosporomycetidae</taxon>
        <taxon>Pleosporales</taxon>
        <taxon>Pleosporineae</taxon>
        <taxon>Leptosphaeriaceae</taxon>
        <taxon>Plenodomus</taxon>
    </lineage>
</organism>
<dbReference type="SUPFAM" id="SSF51713">
    <property type="entry name" value="tRNA-guanine transglycosylase"/>
    <property type="match status" value="1"/>
</dbReference>
<dbReference type="PANTHER" id="PTHR46064:SF1">
    <property type="entry name" value="QUEUINE TRNA-RIBOSYLTRANSFERASE ACCESSORY SUBUNIT 2"/>
    <property type="match status" value="1"/>
</dbReference>
<dbReference type="OrthoDB" id="27601at2759"/>
<dbReference type="AlphaFoldDB" id="A0A6A7AS50"/>
<dbReference type="GO" id="GO:0005737">
    <property type="term" value="C:cytoplasm"/>
    <property type="evidence" value="ECO:0007669"/>
    <property type="project" value="UniProtKB-SubCell"/>
</dbReference>
<feature type="binding site" evidence="5">
    <location>
        <position position="342"/>
    </location>
    <ligand>
        <name>Zn(2+)</name>
        <dbReference type="ChEBI" id="CHEBI:29105"/>
    </ligand>
</feature>
<evidence type="ECO:0000256" key="3">
    <source>
        <dbReference type="ARBA" id="ARBA00022723"/>
    </source>
</evidence>
<evidence type="ECO:0000256" key="6">
    <source>
        <dbReference type="SAM" id="MobiDB-lite"/>
    </source>
</evidence>
<dbReference type="HAMAP" id="MF_03043">
    <property type="entry name" value="QTRT2"/>
    <property type="match status" value="1"/>
</dbReference>
<keyword evidence="9" id="KW-1185">Reference proteome</keyword>
<comment type="subcellular location">
    <subcellularLocation>
        <location evidence="5">Cytoplasm</location>
    </subcellularLocation>
</comment>
<accession>A0A6A7AS50</accession>
<proteinExistence type="inferred from homology"/>
<comment type="similarity">
    <text evidence="5">Belongs to the queuine tRNA-ribosyltransferase family. QTRT2 subfamily.</text>
</comment>
<gene>
    <name evidence="8" type="ORF">T440DRAFT_285030</name>
</gene>
<evidence type="ECO:0000256" key="2">
    <source>
        <dbReference type="ARBA" id="ARBA00022694"/>
    </source>
</evidence>
<feature type="binding site" evidence="5">
    <location>
        <position position="345"/>
    </location>
    <ligand>
        <name>Zn(2+)</name>
        <dbReference type="ChEBI" id="CHEBI:29105"/>
    </ligand>
</feature>
<sequence>MSTATSAPKLGQLPPEMLDFTLLKTAGALAPRLGRLSLAGRRTMLTPDFIGNTSRGVIPHVSQDNFRKSVGVAGVYVALEDFVEKHPHKTPPIFSHPGPDSLRRFVALPEDSLIVLGARRNPPIASPVANTNTEVGLFTSVGFTSISSEYYAAAARKLQPDIVVGLADIPFGQEHVGRKRKFKMSDRTEAWLQDIVAKKDGLDEAGRDQAWSVFAPMLPIDRDLQSWYLEHLLEHMVDKISGVAIYDAFLLDDLPEELHHLPRLSFHAPVSPQELLRHIGLGMDICTVPFLAEATDAGIVLDFTFPVPPPHSSTSNRRSLGIDMWSDAHAVSVTPLSDGCTCYACTKHHRAYLQHLLAAKEMLGWVLIQLHNHAILSAFFSGIRASIQAGTFETDVAAFEAYYESALPAKTGQGPRVRGYQFKSEAHASKDRKNPKAFRKFGEDEIAKLRAAHGQQLSAKPAMRDVIDDEALFGLADMDMSQRDGDVATHGNHVRLEDEDKA</sequence>
<feature type="region of interest" description="Disordered" evidence="6">
    <location>
        <begin position="482"/>
        <end position="502"/>
    </location>
</feature>
<comment type="cofactor">
    <cofactor evidence="5">
        <name>Zn(2+)</name>
        <dbReference type="ChEBI" id="CHEBI:29105"/>
    </cofactor>
    <text evidence="5">Binds 1 zinc ion per subunit.</text>
</comment>
<feature type="domain" description="tRNA-guanine(15) transglycosylase-like" evidence="7">
    <location>
        <begin position="31"/>
        <end position="403"/>
    </location>
</feature>
<reference evidence="8" key="1">
    <citation type="submission" date="2020-01" db="EMBL/GenBank/DDBJ databases">
        <authorList>
            <consortium name="DOE Joint Genome Institute"/>
            <person name="Haridas S."/>
            <person name="Albert R."/>
            <person name="Binder M."/>
            <person name="Bloem J."/>
            <person name="Labutti K."/>
            <person name="Salamov A."/>
            <person name="Andreopoulos B."/>
            <person name="Baker S.E."/>
            <person name="Barry K."/>
            <person name="Bills G."/>
            <person name="Bluhm B.H."/>
            <person name="Cannon C."/>
            <person name="Castanera R."/>
            <person name="Culley D.E."/>
            <person name="Daum C."/>
            <person name="Ezra D."/>
            <person name="Gonzalez J.B."/>
            <person name="Henrissat B."/>
            <person name="Kuo A."/>
            <person name="Liang C."/>
            <person name="Lipzen A."/>
            <person name="Lutzoni F."/>
            <person name="Magnuson J."/>
            <person name="Mondo S."/>
            <person name="Nolan M."/>
            <person name="Ohm R."/>
            <person name="Pangilinan J."/>
            <person name="Park H.-J."/>
            <person name="Ramirez L."/>
            <person name="Alfaro M."/>
            <person name="Sun H."/>
            <person name="Tritt A."/>
            <person name="Yoshinaga Y."/>
            <person name="Zwiers L.-H."/>
            <person name="Turgeon B.G."/>
            <person name="Goodwin S.B."/>
            <person name="Spatafora J.W."/>
            <person name="Crous P.W."/>
            <person name="Grigoriev I.V."/>
        </authorList>
    </citation>
    <scope>NUCLEOTIDE SEQUENCE</scope>
    <source>
        <strain evidence="8">IPT5</strain>
    </source>
</reference>